<gene>
    <name evidence="2" type="ORF">BEMITA_LOCUS10045</name>
</gene>
<dbReference type="CDD" id="cd00170">
    <property type="entry name" value="SEC14"/>
    <property type="match status" value="1"/>
</dbReference>
<accession>A0A9P0CFE4</accession>
<organism evidence="2 3">
    <name type="scientific">Bemisia tabaci</name>
    <name type="common">Sweetpotato whitefly</name>
    <name type="synonym">Aleurodes tabaci</name>
    <dbReference type="NCBI Taxonomy" id="7038"/>
    <lineage>
        <taxon>Eukaryota</taxon>
        <taxon>Metazoa</taxon>
        <taxon>Ecdysozoa</taxon>
        <taxon>Arthropoda</taxon>
        <taxon>Hexapoda</taxon>
        <taxon>Insecta</taxon>
        <taxon>Pterygota</taxon>
        <taxon>Neoptera</taxon>
        <taxon>Paraneoptera</taxon>
        <taxon>Hemiptera</taxon>
        <taxon>Sternorrhyncha</taxon>
        <taxon>Aleyrodoidea</taxon>
        <taxon>Aleyrodidae</taxon>
        <taxon>Aleyrodinae</taxon>
        <taxon>Bemisia</taxon>
    </lineage>
</organism>
<dbReference type="PRINTS" id="PR00180">
    <property type="entry name" value="CRETINALDHBP"/>
</dbReference>
<reference evidence="2" key="1">
    <citation type="submission" date="2021-12" db="EMBL/GenBank/DDBJ databases">
        <authorList>
            <person name="King R."/>
        </authorList>
    </citation>
    <scope>NUCLEOTIDE SEQUENCE</scope>
</reference>
<dbReference type="InterPro" id="IPR036865">
    <property type="entry name" value="CRAL-TRIO_dom_sf"/>
</dbReference>
<name>A0A9P0CFE4_BEMTA</name>
<feature type="domain" description="CRAL-TRIO" evidence="1">
    <location>
        <begin position="80"/>
        <end position="240"/>
    </location>
</feature>
<dbReference type="InterPro" id="IPR036273">
    <property type="entry name" value="CRAL/TRIO_N_dom_sf"/>
</dbReference>
<dbReference type="SUPFAM" id="SSF52087">
    <property type="entry name" value="CRAL/TRIO domain"/>
    <property type="match status" value="1"/>
</dbReference>
<protein>
    <recommendedName>
        <fullName evidence="1">CRAL-TRIO domain-containing protein</fullName>
    </recommendedName>
</protein>
<dbReference type="AlphaFoldDB" id="A0A9P0CFE4"/>
<evidence type="ECO:0000313" key="2">
    <source>
        <dbReference type="EMBL" id="CAH0773576.1"/>
    </source>
</evidence>
<proteinExistence type="predicted"/>
<dbReference type="PANTHER" id="PTHR10174:SF224">
    <property type="entry name" value="RETINOL-BINDING PROTEIN PINTA"/>
    <property type="match status" value="1"/>
</dbReference>
<dbReference type="PROSITE" id="PS50191">
    <property type="entry name" value="CRAL_TRIO"/>
    <property type="match status" value="1"/>
</dbReference>
<keyword evidence="3" id="KW-1185">Reference proteome</keyword>
<dbReference type="Gene3D" id="1.10.8.20">
    <property type="entry name" value="N-terminal domain of phosphatidylinositol transfer protein sec14p"/>
    <property type="match status" value="1"/>
</dbReference>
<evidence type="ECO:0000313" key="3">
    <source>
        <dbReference type="Proteomes" id="UP001152759"/>
    </source>
</evidence>
<dbReference type="Proteomes" id="UP001152759">
    <property type="component" value="Chromosome 6"/>
</dbReference>
<dbReference type="GO" id="GO:1902936">
    <property type="term" value="F:phosphatidylinositol bisphosphate binding"/>
    <property type="evidence" value="ECO:0007669"/>
    <property type="project" value="TreeGrafter"/>
</dbReference>
<dbReference type="GO" id="GO:0016020">
    <property type="term" value="C:membrane"/>
    <property type="evidence" value="ECO:0007669"/>
    <property type="project" value="TreeGrafter"/>
</dbReference>
<evidence type="ECO:0000259" key="1">
    <source>
        <dbReference type="PROSITE" id="PS50191"/>
    </source>
</evidence>
<dbReference type="SUPFAM" id="SSF46938">
    <property type="entry name" value="CRAL/TRIO N-terminal domain"/>
    <property type="match status" value="1"/>
</dbReference>
<dbReference type="Pfam" id="PF00650">
    <property type="entry name" value="CRAL_TRIO"/>
    <property type="match status" value="1"/>
</dbReference>
<dbReference type="InterPro" id="IPR001251">
    <property type="entry name" value="CRAL-TRIO_dom"/>
</dbReference>
<sequence length="290" mass="33828">MGVDVPIPSNERLQEDLQNLKEWMSKEPHLPKIDDDAWLMTFLYNNKFSLEKTKFKLERYYTFRTKFPEILKNRDPDAPEILSSCENDPMALSSEKTEDNSRILYIRYGADASKLDGTQYAKRIFMLLDSMLLNEEDRLASLISITDFRQFGLSHIIKVTMVLGKIAEVFTDAYSERLRAVHLLNVPSLAEKFIETIKTFFPKKISDRFYVHSCPEKTLFAMVDKSVVSRDFGGDGPSLTELQDSSMKEIRKQKKWFELQDEVCTNEALRRMDDKKLEEMKGSFRKLEVD</sequence>
<dbReference type="Gene3D" id="3.40.525.10">
    <property type="entry name" value="CRAL-TRIO lipid binding domain"/>
    <property type="match status" value="1"/>
</dbReference>
<dbReference type="SMART" id="SM00516">
    <property type="entry name" value="SEC14"/>
    <property type="match status" value="1"/>
</dbReference>
<dbReference type="EMBL" id="OU963867">
    <property type="protein sequence ID" value="CAH0773576.1"/>
    <property type="molecule type" value="Genomic_DNA"/>
</dbReference>
<dbReference type="PANTHER" id="PTHR10174">
    <property type="entry name" value="ALPHA-TOCOPHEROL TRANSFER PROTEIN-RELATED"/>
    <property type="match status" value="1"/>
</dbReference>